<evidence type="ECO:0000313" key="2">
    <source>
        <dbReference type="Proteomes" id="UP000789702"/>
    </source>
</evidence>
<comment type="caution">
    <text evidence="1">The sequence shown here is derived from an EMBL/GenBank/DDBJ whole genome shotgun (WGS) entry which is preliminary data.</text>
</comment>
<reference evidence="1" key="1">
    <citation type="submission" date="2021-06" db="EMBL/GenBank/DDBJ databases">
        <authorList>
            <person name="Kallberg Y."/>
            <person name="Tangrot J."/>
            <person name="Rosling A."/>
        </authorList>
    </citation>
    <scope>NUCLEOTIDE SEQUENCE</scope>
    <source>
        <strain evidence="1">IL203A</strain>
    </source>
</reference>
<gene>
    <name evidence="1" type="ORF">DHETER_LOCUS12131</name>
</gene>
<dbReference type="Proteomes" id="UP000789702">
    <property type="component" value="Unassembled WGS sequence"/>
</dbReference>
<feature type="non-terminal residue" evidence="1">
    <location>
        <position position="1"/>
    </location>
</feature>
<keyword evidence="2" id="KW-1185">Reference proteome</keyword>
<accession>A0ACA9PH54</accession>
<evidence type="ECO:0000313" key="1">
    <source>
        <dbReference type="EMBL" id="CAG8708579.1"/>
    </source>
</evidence>
<organism evidence="1 2">
    <name type="scientific">Dentiscutata heterogama</name>
    <dbReference type="NCBI Taxonomy" id="1316150"/>
    <lineage>
        <taxon>Eukaryota</taxon>
        <taxon>Fungi</taxon>
        <taxon>Fungi incertae sedis</taxon>
        <taxon>Mucoromycota</taxon>
        <taxon>Glomeromycotina</taxon>
        <taxon>Glomeromycetes</taxon>
        <taxon>Diversisporales</taxon>
        <taxon>Gigasporaceae</taxon>
        <taxon>Dentiscutata</taxon>
    </lineage>
</organism>
<protein>
    <submittedName>
        <fullName evidence="1">16082_t:CDS:1</fullName>
    </submittedName>
</protein>
<sequence>NPKTNTIKKSKTIPGISKWLKWSWPITGEFARYVRACSLSNIGVWNNFQPAQIAPFCKRLSPTFSKSSTPKAVWIVPTPKLLTSKKTNKELLSVNDELAEMLNTARDCYSPEDMHPDFENLVKNGELSFEKIPTVKTIKGWIRRYNASFKKEVSERALTEANNDDHISIYNKSSKHQKI</sequence>
<dbReference type="EMBL" id="CAJVPU010028830">
    <property type="protein sequence ID" value="CAG8708579.1"/>
    <property type="molecule type" value="Genomic_DNA"/>
</dbReference>
<proteinExistence type="predicted"/>
<name>A0ACA9PH54_9GLOM</name>